<evidence type="ECO:0000256" key="8">
    <source>
        <dbReference type="ARBA" id="ARBA00022842"/>
    </source>
</evidence>
<dbReference type="Pfam" id="PF03281">
    <property type="entry name" value="Mab-21"/>
    <property type="match status" value="1"/>
</dbReference>
<dbReference type="AlphaFoldDB" id="A0A6S7I7X4"/>
<dbReference type="Gene3D" id="3.30.460.90">
    <property type="match status" value="1"/>
</dbReference>
<dbReference type="Proteomes" id="UP001152795">
    <property type="component" value="Unassembled WGS sequence"/>
</dbReference>
<evidence type="ECO:0000313" key="11">
    <source>
        <dbReference type="EMBL" id="CAB4013099.1"/>
    </source>
</evidence>
<evidence type="ECO:0000256" key="2">
    <source>
        <dbReference type="ARBA" id="ARBA00008307"/>
    </source>
</evidence>
<dbReference type="GO" id="GO:0046872">
    <property type="term" value="F:metal ion binding"/>
    <property type="evidence" value="ECO:0007669"/>
    <property type="project" value="UniProtKB-KW"/>
</dbReference>
<evidence type="ECO:0000313" key="12">
    <source>
        <dbReference type="Proteomes" id="UP001152795"/>
    </source>
</evidence>
<keyword evidence="4" id="KW-0548">Nucleotidyltransferase</keyword>
<evidence type="ECO:0000259" key="10">
    <source>
        <dbReference type="Pfam" id="PF20266"/>
    </source>
</evidence>
<evidence type="ECO:0000256" key="4">
    <source>
        <dbReference type="ARBA" id="ARBA00022695"/>
    </source>
</evidence>
<evidence type="ECO:0000256" key="6">
    <source>
        <dbReference type="ARBA" id="ARBA00022741"/>
    </source>
</evidence>
<dbReference type="SMART" id="SM01265">
    <property type="entry name" value="Mab-21"/>
    <property type="match status" value="1"/>
</dbReference>
<keyword evidence="6" id="KW-0547">Nucleotide-binding</keyword>
<comment type="cofactor">
    <cofactor evidence="1">
        <name>Mg(2+)</name>
        <dbReference type="ChEBI" id="CHEBI:18420"/>
    </cofactor>
</comment>
<keyword evidence="8" id="KW-0460">Magnesium</keyword>
<evidence type="ECO:0000256" key="1">
    <source>
        <dbReference type="ARBA" id="ARBA00001946"/>
    </source>
</evidence>
<keyword evidence="3" id="KW-0808">Transferase</keyword>
<reference evidence="11" key="1">
    <citation type="submission" date="2020-04" db="EMBL/GenBank/DDBJ databases">
        <authorList>
            <person name="Alioto T."/>
            <person name="Alioto T."/>
            <person name="Gomez Garrido J."/>
        </authorList>
    </citation>
    <scope>NUCLEOTIDE SEQUENCE</scope>
    <source>
        <strain evidence="11">A484AB</strain>
    </source>
</reference>
<sequence>MIQASSDDYWTFKDKLLKMWVPAVGVQTAAGLCTRNFEKFFAEEISCVMPDFLDREMIKEIFELYVFKQDLESSFDTQPPFQLNEAILTGSLTEGLFLYTAEPPDVDFMCELKNIMFSKDDQESGCLLLRDDTPFVYAFITNKETQHLWREFFDDVNKEEGVHRLSSRKLKEKLQENYQKSGRTIFPFYDNKQLEEVAEGAALTVFNSKTASSVIHYPIVLMKTFLFEPLAKTLEFLHNDWDPDPFFSRKLISFDIVLSIFCEGWPFCAKEWIIRERLWPDIHSVEKIKQGGFHIIPKSSPDGDFRLSFSCAETTLIKTLTPLQLKVMRAFKAVVKYYQNTWSENLKEIISSYHLKTIAFWHFEKSSQESWTEETLVHHLVTLLEELAEALRMQYLPMYFMPKFNLLQDVDDPELMLDLMERISQLSHNFTAMSEAVDNYTTRV</sequence>
<proteinExistence type="inferred from homology"/>
<comment type="caution">
    <text evidence="11">The sequence shown here is derived from an EMBL/GenBank/DDBJ whole genome shotgun (WGS) entry which is preliminary data.</text>
</comment>
<gene>
    <name evidence="11" type="ORF">PACLA_8A049718</name>
</gene>
<feature type="domain" description="Mab-21-like nucleotidyltransferase" evidence="9">
    <location>
        <begin position="100"/>
        <end position="318"/>
    </location>
</feature>
<name>A0A6S7I7X4_PARCT</name>
<accession>A0A6S7I7X4</accession>
<comment type="similarity">
    <text evidence="2">Belongs to the mab-21 family.</text>
</comment>
<protein>
    <submittedName>
        <fullName evidence="11">Uncharacterized protein</fullName>
    </submittedName>
</protein>
<feature type="domain" description="Mab-21-like HhH/H2TH-like" evidence="10">
    <location>
        <begin position="325"/>
        <end position="415"/>
    </location>
</feature>
<dbReference type="Gene3D" id="1.10.1410.40">
    <property type="match status" value="1"/>
</dbReference>
<evidence type="ECO:0000256" key="7">
    <source>
        <dbReference type="ARBA" id="ARBA00022840"/>
    </source>
</evidence>
<dbReference type="InterPro" id="IPR024810">
    <property type="entry name" value="MAB21L/cGLR"/>
</dbReference>
<dbReference type="PANTHER" id="PTHR10656">
    <property type="entry name" value="CELL FATE DETERMINING PROTEIN MAB21-RELATED"/>
    <property type="match status" value="1"/>
</dbReference>
<dbReference type="Pfam" id="PF20266">
    <property type="entry name" value="Mab-21_C"/>
    <property type="match status" value="1"/>
</dbReference>
<dbReference type="PANTHER" id="PTHR10656:SF42">
    <property type="entry name" value="CYCLIC GMP-AMP SYNTHASE-LIKE PROTEIN-RELATED"/>
    <property type="match status" value="1"/>
</dbReference>
<dbReference type="OrthoDB" id="5952992at2759"/>
<dbReference type="EMBL" id="CACRXK020007754">
    <property type="protein sequence ID" value="CAB4013099.1"/>
    <property type="molecule type" value="Genomic_DNA"/>
</dbReference>
<keyword evidence="7" id="KW-0067">ATP-binding</keyword>
<dbReference type="GO" id="GO:0005524">
    <property type="term" value="F:ATP binding"/>
    <property type="evidence" value="ECO:0007669"/>
    <property type="project" value="UniProtKB-KW"/>
</dbReference>
<dbReference type="InterPro" id="IPR046906">
    <property type="entry name" value="Mab-21_HhH/H2TH-like"/>
</dbReference>
<keyword evidence="12" id="KW-1185">Reference proteome</keyword>
<organism evidence="11 12">
    <name type="scientific">Paramuricea clavata</name>
    <name type="common">Red gorgonian</name>
    <name type="synonym">Violescent sea-whip</name>
    <dbReference type="NCBI Taxonomy" id="317549"/>
    <lineage>
        <taxon>Eukaryota</taxon>
        <taxon>Metazoa</taxon>
        <taxon>Cnidaria</taxon>
        <taxon>Anthozoa</taxon>
        <taxon>Octocorallia</taxon>
        <taxon>Malacalcyonacea</taxon>
        <taxon>Plexauridae</taxon>
        <taxon>Paramuricea</taxon>
    </lineage>
</organism>
<evidence type="ECO:0000256" key="3">
    <source>
        <dbReference type="ARBA" id="ARBA00022679"/>
    </source>
</evidence>
<keyword evidence="5" id="KW-0479">Metal-binding</keyword>
<dbReference type="GO" id="GO:0016779">
    <property type="term" value="F:nucleotidyltransferase activity"/>
    <property type="evidence" value="ECO:0007669"/>
    <property type="project" value="UniProtKB-KW"/>
</dbReference>
<dbReference type="InterPro" id="IPR046903">
    <property type="entry name" value="Mab-21-like_nuc_Trfase"/>
</dbReference>
<evidence type="ECO:0000256" key="5">
    <source>
        <dbReference type="ARBA" id="ARBA00022723"/>
    </source>
</evidence>
<evidence type="ECO:0000259" key="9">
    <source>
        <dbReference type="Pfam" id="PF03281"/>
    </source>
</evidence>